<feature type="signal peptide" evidence="1">
    <location>
        <begin position="1"/>
        <end position="21"/>
    </location>
</feature>
<gene>
    <name evidence="2" type="ORF">BP00DRAFT_243632</name>
</gene>
<dbReference type="EMBL" id="KZ825535">
    <property type="protein sequence ID" value="PYI29165.1"/>
    <property type="molecule type" value="Genomic_DNA"/>
</dbReference>
<evidence type="ECO:0000256" key="1">
    <source>
        <dbReference type="SAM" id="SignalP"/>
    </source>
</evidence>
<dbReference type="AlphaFoldDB" id="A0A2V5HXH8"/>
<keyword evidence="3" id="KW-1185">Reference proteome</keyword>
<keyword evidence="1" id="KW-0732">Signal</keyword>
<reference evidence="2 3" key="1">
    <citation type="submission" date="2018-02" db="EMBL/GenBank/DDBJ databases">
        <title>The genomes of Aspergillus section Nigri reveals drivers in fungal speciation.</title>
        <authorList>
            <consortium name="DOE Joint Genome Institute"/>
            <person name="Vesth T.C."/>
            <person name="Nybo J."/>
            <person name="Theobald S."/>
            <person name="Brandl J."/>
            <person name="Frisvad J.C."/>
            <person name="Nielsen K.F."/>
            <person name="Lyhne E.K."/>
            <person name="Kogle M.E."/>
            <person name="Kuo A."/>
            <person name="Riley R."/>
            <person name="Clum A."/>
            <person name="Nolan M."/>
            <person name="Lipzen A."/>
            <person name="Salamov A."/>
            <person name="Henrissat B."/>
            <person name="Wiebenga A."/>
            <person name="De vries R.P."/>
            <person name="Grigoriev I.V."/>
            <person name="Mortensen U.H."/>
            <person name="Andersen M.R."/>
            <person name="Baker S.E."/>
        </authorList>
    </citation>
    <scope>NUCLEOTIDE SEQUENCE [LARGE SCALE GENOMIC DNA]</scope>
    <source>
        <strain evidence="2 3">CBS 114.80</strain>
    </source>
</reference>
<proteinExistence type="predicted"/>
<accession>A0A2V5HXH8</accession>
<sequence length="95" mass="10756">MVLFFLLAVESCGWRCPRAVAVVGMGRKSRASISGGGNQHNYKHRHRRAIRPLETATNDRVWSREVESCWRLQVESGTDLDWPYQASLKLLGGTQ</sequence>
<name>A0A2V5HXH8_9EURO</name>
<feature type="chain" id="PRO_5015944609" description="Secreted protein" evidence="1">
    <location>
        <begin position="22"/>
        <end position="95"/>
    </location>
</feature>
<protein>
    <recommendedName>
        <fullName evidence="4">Secreted protein</fullName>
    </recommendedName>
</protein>
<evidence type="ECO:0000313" key="3">
    <source>
        <dbReference type="Proteomes" id="UP000248817"/>
    </source>
</evidence>
<evidence type="ECO:0008006" key="4">
    <source>
        <dbReference type="Google" id="ProtNLM"/>
    </source>
</evidence>
<organism evidence="2 3">
    <name type="scientific">Aspergillus indologenus CBS 114.80</name>
    <dbReference type="NCBI Taxonomy" id="1450541"/>
    <lineage>
        <taxon>Eukaryota</taxon>
        <taxon>Fungi</taxon>
        <taxon>Dikarya</taxon>
        <taxon>Ascomycota</taxon>
        <taxon>Pezizomycotina</taxon>
        <taxon>Eurotiomycetes</taxon>
        <taxon>Eurotiomycetidae</taxon>
        <taxon>Eurotiales</taxon>
        <taxon>Aspergillaceae</taxon>
        <taxon>Aspergillus</taxon>
        <taxon>Aspergillus subgen. Circumdati</taxon>
    </lineage>
</organism>
<evidence type="ECO:0000313" key="2">
    <source>
        <dbReference type="EMBL" id="PYI29165.1"/>
    </source>
</evidence>
<dbReference type="Proteomes" id="UP000248817">
    <property type="component" value="Unassembled WGS sequence"/>
</dbReference>